<sequence length="219" mass="23803">MLLDGTRLPLPEGSAAEEAVQVWFTAAKKAERGLARVAELEAELVRERAAWVKRAAQEAEFLAPELPPARQPRGKGGAPGASKGKGTTRMQGGEGKRKDGKGTAFRSVMIDGFEVLIGKGDAENDQLTFKVADNLDFWFHVASVPGSHVVLRNPDKLSELPRHVLERAAELAAYHSKARDGGKVEVHMARIADISKPRGFAPGKVILKKWIGLRVYPKP</sequence>
<dbReference type="GO" id="GO:1990112">
    <property type="term" value="C:RQC complex"/>
    <property type="evidence" value="ECO:0007669"/>
    <property type="project" value="TreeGrafter"/>
</dbReference>
<dbReference type="EMBL" id="JADKIO010000008">
    <property type="protein sequence ID" value="MBK9797134.1"/>
    <property type="molecule type" value="Genomic_DNA"/>
</dbReference>
<feature type="domain" description="NFACT RNA-binding" evidence="2">
    <location>
        <begin position="109"/>
        <end position="208"/>
    </location>
</feature>
<evidence type="ECO:0000259" key="2">
    <source>
        <dbReference type="Pfam" id="PF05670"/>
    </source>
</evidence>
<evidence type="ECO:0000256" key="1">
    <source>
        <dbReference type="SAM" id="MobiDB-lite"/>
    </source>
</evidence>
<feature type="region of interest" description="Disordered" evidence="1">
    <location>
        <begin position="64"/>
        <end position="101"/>
    </location>
</feature>
<protein>
    <submittedName>
        <fullName evidence="3">DUF814 domain-containing protein</fullName>
    </submittedName>
</protein>
<dbReference type="Proteomes" id="UP000886657">
    <property type="component" value="Unassembled WGS sequence"/>
</dbReference>
<organism evidence="3 4">
    <name type="scientific">Candidatus Geothrix skivensis</name>
    <dbReference type="NCBI Taxonomy" id="2954439"/>
    <lineage>
        <taxon>Bacteria</taxon>
        <taxon>Pseudomonadati</taxon>
        <taxon>Acidobacteriota</taxon>
        <taxon>Holophagae</taxon>
        <taxon>Holophagales</taxon>
        <taxon>Holophagaceae</taxon>
        <taxon>Geothrix</taxon>
    </lineage>
</organism>
<dbReference type="GO" id="GO:0072344">
    <property type="term" value="P:rescue of stalled ribosome"/>
    <property type="evidence" value="ECO:0007669"/>
    <property type="project" value="TreeGrafter"/>
</dbReference>
<evidence type="ECO:0000313" key="3">
    <source>
        <dbReference type="EMBL" id="MBK9797134.1"/>
    </source>
</evidence>
<reference evidence="3" key="1">
    <citation type="submission" date="2020-10" db="EMBL/GenBank/DDBJ databases">
        <title>Connecting structure to function with the recovery of over 1000 high-quality activated sludge metagenome-assembled genomes encoding full-length rRNA genes using long-read sequencing.</title>
        <authorList>
            <person name="Singleton C.M."/>
            <person name="Petriglieri F."/>
            <person name="Kristensen J.M."/>
            <person name="Kirkegaard R.H."/>
            <person name="Michaelsen T.Y."/>
            <person name="Andersen M.H."/>
            <person name="Karst S.M."/>
            <person name="Dueholm M.S."/>
            <person name="Nielsen P.H."/>
            <person name="Albertsen M."/>
        </authorList>
    </citation>
    <scope>NUCLEOTIDE SEQUENCE</scope>
    <source>
        <strain evidence="3">Skiv_18-Q3-R9-52_MAXAC.067</strain>
    </source>
</reference>
<name>A0A9D7XM14_9BACT</name>
<dbReference type="PANTHER" id="PTHR15239:SF6">
    <property type="entry name" value="RIBOSOME QUALITY CONTROL COMPLEX SUBUNIT NEMF"/>
    <property type="match status" value="1"/>
</dbReference>
<dbReference type="AlphaFoldDB" id="A0A9D7XM14"/>
<accession>A0A9D7XM14</accession>
<dbReference type="Pfam" id="PF05670">
    <property type="entry name" value="NFACT-R_1"/>
    <property type="match status" value="1"/>
</dbReference>
<dbReference type="GO" id="GO:0043023">
    <property type="term" value="F:ribosomal large subunit binding"/>
    <property type="evidence" value="ECO:0007669"/>
    <property type="project" value="TreeGrafter"/>
</dbReference>
<dbReference type="PANTHER" id="PTHR15239">
    <property type="entry name" value="NUCLEAR EXPORT MEDIATOR FACTOR NEMF"/>
    <property type="match status" value="1"/>
</dbReference>
<dbReference type="InterPro" id="IPR008532">
    <property type="entry name" value="NFACT_RNA-bd"/>
</dbReference>
<comment type="caution">
    <text evidence="3">The sequence shown here is derived from an EMBL/GenBank/DDBJ whole genome shotgun (WGS) entry which is preliminary data.</text>
</comment>
<proteinExistence type="predicted"/>
<evidence type="ECO:0000313" key="4">
    <source>
        <dbReference type="Proteomes" id="UP000886657"/>
    </source>
</evidence>
<dbReference type="InterPro" id="IPR051608">
    <property type="entry name" value="RQC_Subunit_NEMF"/>
</dbReference>
<dbReference type="GO" id="GO:0000049">
    <property type="term" value="F:tRNA binding"/>
    <property type="evidence" value="ECO:0007669"/>
    <property type="project" value="TreeGrafter"/>
</dbReference>
<gene>
    <name evidence="3" type="ORF">IPP58_11665</name>
</gene>